<accession>A0A1Y0B2H9</accession>
<evidence type="ECO:0000256" key="1">
    <source>
        <dbReference type="SAM" id="SignalP"/>
    </source>
</evidence>
<feature type="signal peptide" evidence="1">
    <location>
        <begin position="1"/>
        <end position="23"/>
    </location>
</feature>
<reference evidence="2" key="1">
    <citation type="submission" date="2017-03" db="EMBL/GenBank/DDBJ databases">
        <title>The mitochondrial genome of the carnivorous plant Utricularia reniformis (Lentibulariaceae): structure, comparative analysis and evolutionary landmarks.</title>
        <authorList>
            <person name="Silva S.R."/>
            <person name="Alvarenga D.O."/>
            <person name="Michael T.P."/>
            <person name="Miranda V.F.O."/>
            <person name="Varani A.M."/>
        </authorList>
    </citation>
    <scope>NUCLEOTIDE SEQUENCE</scope>
</reference>
<proteinExistence type="predicted"/>
<sequence length="90" mass="9970">MIGPVRLSHGLSFLMTSSTSALAIYLNELRVLDKVVLRIKGPTIGNQPASCWPSRVIISGDVHGRRSQRVLRNVKGAQRSVDRGQMLRVF</sequence>
<name>A0A1Y0B2H9_9LAMI</name>
<gene>
    <name evidence="2" type="ORF">AEK19_MT1361</name>
</gene>
<dbReference type="EMBL" id="KY774314">
    <property type="protein sequence ID" value="ART31559.1"/>
    <property type="molecule type" value="Genomic_DNA"/>
</dbReference>
<geneLocation type="mitochondrion" evidence="2"/>
<evidence type="ECO:0000313" key="2">
    <source>
        <dbReference type="EMBL" id="ART31559.1"/>
    </source>
</evidence>
<keyword evidence="2" id="KW-0496">Mitochondrion</keyword>
<dbReference type="AlphaFoldDB" id="A0A1Y0B2H9"/>
<keyword evidence="1" id="KW-0732">Signal</keyword>
<feature type="chain" id="PRO_5012123711" description="Secreted protein" evidence="1">
    <location>
        <begin position="24"/>
        <end position="90"/>
    </location>
</feature>
<organism evidence="2">
    <name type="scientific">Utricularia reniformis</name>
    <dbReference type="NCBI Taxonomy" id="192314"/>
    <lineage>
        <taxon>Eukaryota</taxon>
        <taxon>Viridiplantae</taxon>
        <taxon>Streptophyta</taxon>
        <taxon>Embryophyta</taxon>
        <taxon>Tracheophyta</taxon>
        <taxon>Spermatophyta</taxon>
        <taxon>Magnoliopsida</taxon>
        <taxon>eudicotyledons</taxon>
        <taxon>Gunneridae</taxon>
        <taxon>Pentapetalae</taxon>
        <taxon>asterids</taxon>
        <taxon>lamiids</taxon>
        <taxon>Lamiales</taxon>
        <taxon>Lentibulariaceae</taxon>
        <taxon>Utricularia</taxon>
    </lineage>
</organism>
<protein>
    <recommendedName>
        <fullName evidence="3">Secreted protein</fullName>
    </recommendedName>
</protein>
<evidence type="ECO:0008006" key="3">
    <source>
        <dbReference type="Google" id="ProtNLM"/>
    </source>
</evidence>